<evidence type="ECO:0000256" key="2">
    <source>
        <dbReference type="ARBA" id="ARBA00022679"/>
    </source>
</evidence>
<keyword evidence="11" id="KW-1185">Reference proteome</keyword>
<dbReference type="NCBIfam" id="TIGR00066">
    <property type="entry name" value="g_glut_trans"/>
    <property type="match status" value="1"/>
</dbReference>
<keyword evidence="3" id="KW-0378">Hydrolase</keyword>
<accession>A0A210PUB1</accession>
<dbReference type="EMBL" id="NEDP02005490">
    <property type="protein sequence ID" value="OWF40045.1"/>
    <property type="molecule type" value="Genomic_DNA"/>
</dbReference>
<dbReference type="GO" id="GO:0036374">
    <property type="term" value="F:glutathione hydrolase activity"/>
    <property type="evidence" value="ECO:0007669"/>
    <property type="project" value="InterPro"/>
</dbReference>
<feature type="binding site" evidence="8">
    <location>
        <begin position="511"/>
        <end position="512"/>
    </location>
    <ligand>
        <name>L-glutamate</name>
        <dbReference type="ChEBI" id="CHEBI:29985"/>
    </ligand>
</feature>
<proteinExistence type="predicted"/>
<dbReference type="InterPro" id="IPR029055">
    <property type="entry name" value="Ntn_hydrolases_N"/>
</dbReference>
<dbReference type="PRINTS" id="PR01210">
    <property type="entry name" value="GGTRANSPTASE"/>
</dbReference>
<dbReference type="AlphaFoldDB" id="A0A210PUB1"/>
<evidence type="ECO:0000313" key="11">
    <source>
        <dbReference type="Proteomes" id="UP000242188"/>
    </source>
</evidence>
<keyword evidence="9" id="KW-0472">Membrane</keyword>
<keyword evidence="2" id="KW-0808">Transferase</keyword>
<evidence type="ECO:0000256" key="9">
    <source>
        <dbReference type="SAM" id="Phobius"/>
    </source>
</evidence>
<keyword evidence="4" id="KW-0325">Glycoprotein</keyword>
<feature type="binding site" evidence="8">
    <location>
        <position position="483"/>
    </location>
    <ligand>
        <name>L-glutamate</name>
        <dbReference type="ChEBI" id="CHEBI:29985"/>
    </ligand>
</feature>
<dbReference type="Gene3D" id="3.60.20.40">
    <property type="match status" value="1"/>
</dbReference>
<evidence type="ECO:0000256" key="8">
    <source>
        <dbReference type="PIRSR" id="PIRSR600101-2"/>
    </source>
</evidence>
<evidence type="ECO:0000256" key="7">
    <source>
        <dbReference type="PIRSR" id="PIRSR600101-1"/>
    </source>
</evidence>
<feature type="binding site" evidence="8">
    <location>
        <position position="534"/>
    </location>
    <ligand>
        <name>L-glutamate</name>
        <dbReference type="ChEBI" id="CHEBI:29985"/>
    </ligand>
</feature>
<keyword evidence="6" id="KW-1202">Platelet aggregation activating toxin</keyword>
<dbReference type="Gene3D" id="1.10.246.130">
    <property type="match status" value="1"/>
</dbReference>
<comment type="caution">
    <text evidence="10">The sequence shown here is derived from an EMBL/GenBank/DDBJ whole genome shotgun (WGS) entry which is preliminary data.</text>
</comment>
<dbReference type="OrthoDB" id="1081007at2759"/>
<dbReference type="SUPFAM" id="SSF56235">
    <property type="entry name" value="N-terminal nucleophile aminohydrolases (Ntn hydrolases)"/>
    <property type="match status" value="1"/>
</dbReference>
<dbReference type="PANTHER" id="PTHR11686">
    <property type="entry name" value="GAMMA GLUTAMYL TRANSPEPTIDASE"/>
    <property type="match status" value="1"/>
</dbReference>
<dbReference type="GO" id="GO:0005886">
    <property type="term" value="C:plasma membrane"/>
    <property type="evidence" value="ECO:0007669"/>
    <property type="project" value="TreeGrafter"/>
</dbReference>
<evidence type="ECO:0000256" key="5">
    <source>
        <dbReference type="ARBA" id="ARBA00023315"/>
    </source>
</evidence>
<feature type="active site" description="Nucleophile" evidence="7">
    <location>
        <position position="441"/>
    </location>
</feature>
<organism evidence="10 11">
    <name type="scientific">Mizuhopecten yessoensis</name>
    <name type="common">Japanese scallop</name>
    <name type="synonym">Patinopecten yessoensis</name>
    <dbReference type="NCBI Taxonomy" id="6573"/>
    <lineage>
        <taxon>Eukaryota</taxon>
        <taxon>Metazoa</taxon>
        <taxon>Spiralia</taxon>
        <taxon>Lophotrochozoa</taxon>
        <taxon>Mollusca</taxon>
        <taxon>Bivalvia</taxon>
        <taxon>Autobranchia</taxon>
        <taxon>Pteriomorphia</taxon>
        <taxon>Pectinida</taxon>
        <taxon>Pectinoidea</taxon>
        <taxon>Pectinidae</taxon>
        <taxon>Mizuhopecten</taxon>
    </lineage>
</organism>
<keyword evidence="9" id="KW-0812">Transmembrane</keyword>
<evidence type="ECO:0000256" key="3">
    <source>
        <dbReference type="ARBA" id="ARBA00022801"/>
    </source>
</evidence>
<name>A0A210PUB1_MIZYE</name>
<keyword evidence="9" id="KW-1133">Transmembrane helix</keyword>
<evidence type="ECO:0000256" key="1">
    <source>
        <dbReference type="ARBA" id="ARBA00022670"/>
    </source>
</evidence>
<evidence type="ECO:0000313" key="10">
    <source>
        <dbReference type="EMBL" id="OWF40045.1"/>
    </source>
</evidence>
<feature type="transmembrane region" description="Helical" evidence="9">
    <location>
        <begin position="51"/>
        <end position="72"/>
    </location>
</feature>
<keyword evidence="1" id="KW-0645">Protease</keyword>
<evidence type="ECO:0000256" key="4">
    <source>
        <dbReference type="ARBA" id="ARBA00023180"/>
    </source>
</evidence>
<dbReference type="PANTHER" id="PTHR11686:SF9">
    <property type="entry name" value="RE13973P"/>
    <property type="match status" value="1"/>
</dbReference>
<sequence length="629" mass="69170">MSKIRSAGMSAEPEQREPLLLDSDSEFVSYYDEQDIRKRVTKKDKKSRTQFCLFVVCAVLVIILLAVGLFFLTNNTSPGVPTLKPSPSILGKYKHAALATDHSICSEIGRTILEKQGGSSVDATIAVQICYSVIQPQSSGIGGGFFMVVYNRTSRESTSIDAREVAPLAASEDMFVDKPGESEVGGKSIAVPSEIHGYKKAHDRFGRLPWSALFAPSIKLCMDGFPVPQHLEDYWIMERNKLAKDPDTFKTYTDPATGDFYKAGEIIKLPALGKTLQTIATEGAESFYSGNLSKNILLDLKEKGSLITAQDLLGYQTLMSKSLQSSMRDGSTLYSPGAPSGGAILIFIMNILDGYEIASGKDWKKEDKLLAFHRVTEAFKFAYAKRTDMGDPKFIKHVDGLVANLTSMDYADAIRKMIWDNATHDWPYYGPTYYDKYKTSTAHASIVGNDNLAVAVTTTVNLRFGSGVMGSRTGILFNDEMDDFSTPNKTNFFGVAPSPSNFIRPGKRPVSSMCPAILITKDNKIKMVVGAAGGTRITTATAYVMTNILWFGDTVKQAVDYPRIHHQLLPPEVSYEQGFPEYYVNGLRELGHNVTLSNSKSIVNAITGDGSWFYANSDYRRPGSNPDGF</sequence>
<dbReference type="FunFam" id="3.60.20.40:FF:000001">
    <property type="entry name" value="Gamma-glutamyltranspeptidase 1"/>
    <property type="match status" value="1"/>
</dbReference>
<feature type="binding site" evidence="8">
    <location>
        <begin position="459"/>
        <end position="461"/>
    </location>
    <ligand>
        <name>L-glutamate</name>
        <dbReference type="ChEBI" id="CHEBI:29985"/>
    </ligand>
</feature>
<dbReference type="InterPro" id="IPR043138">
    <property type="entry name" value="GGT_lsub"/>
</dbReference>
<dbReference type="InterPro" id="IPR000101">
    <property type="entry name" value="GGT_peptidase"/>
</dbReference>
<keyword evidence="6" id="KW-0800">Toxin</keyword>
<dbReference type="Pfam" id="PF01019">
    <property type="entry name" value="G_glu_transpept"/>
    <property type="match status" value="1"/>
</dbReference>
<dbReference type="Proteomes" id="UP000242188">
    <property type="component" value="Unassembled WGS sequence"/>
</dbReference>
<dbReference type="GO" id="GO:0006508">
    <property type="term" value="P:proteolysis"/>
    <property type="evidence" value="ECO:0007669"/>
    <property type="project" value="UniProtKB-KW"/>
</dbReference>
<dbReference type="GO" id="GO:0006751">
    <property type="term" value="P:glutathione catabolic process"/>
    <property type="evidence" value="ECO:0007669"/>
    <property type="project" value="InterPro"/>
</dbReference>
<reference evidence="10 11" key="1">
    <citation type="journal article" date="2017" name="Nat. Ecol. Evol.">
        <title>Scallop genome provides insights into evolution of bilaterian karyotype and development.</title>
        <authorList>
            <person name="Wang S."/>
            <person name="Zhang J."/>
            <person name="Jiao W."/>
            <person name="Li J."/>
            <person name="Xun X."/>
            <person name="Sun Y."/>
            <person name="Guo X."/>
            <person name="Huan P."/>
            <person name="Dong B."/>
            <person name="Zhang L."/>
            <person name="Hu X."/>
            <person name="Sun X."/>
            <person name="Wang J."/>
            <person name="Zhao C."/>
            <person name="Wang Y."/>
            <person name="Wang D."/>
            <person name="Huang X."/>
            <person name="Wang R."/>
            <person name="Lv J."/>
            <person name="Li Y."/>
            <person name="Zhang Z."/>
            <person name="Liu B."/>
            <person name="Lu W."/>
            <person name="Hui Y."/>
            <person name="Liang J."/>
            <person name="Zhou Z."/>
            <person name="Hou R."/>
            <person name="Li X."/>
            <person name="Liu Y."/>
            <person name="Li H."/>
            <person name="Ning X."/>
            <person name="Lin Y."/>
            <person name="Zhao L."/>
            <person name="Xing Q."/>
            <person name="Dou J."/>
            <person name="Li Y."/>
            <person name="Mao J."/>
            <person name="Guo H."/>
            <person name="Dou H."/>
            <person name="Li T."/>
            <person name="Mu C."/>
            <person name="Jiang W."/>
            <person name="Fu Q."/>
            <person name="Fu X."/>
            <person name="Miao Y."/>
            <person name="Liu J."/>
            <person name="Yu Q."/>
            <person name="Li R."/>
            <person name="Liao H."/>
            <person name="Li X."/>
            <person name="Kong Y."/>
            <person name="Jiang Z."/>
            <person name="Chourrout D."/>
            <person name="Li R."/>
            <person name="Bao Z."/>
        </authorList>
    </citation>
    <scope>NUCLEOTIDE SEQUENCE [LARGE SCALE GENOMIC DNA]</scope>
    <source>
        <strain evidence="10 11">PY_sf001</strain>
    </source>
</reference>
<dbReference type="GO" id="GO:0016746">
    <property type="term" value="F:acyltransferase activity"/>
    <property type="evidence" value="ECO:0007669"/>
    <property type="project" value="UniProtKB-KW"/>
</dbReference>
<keyword evidence="5" id="KW-0012">Acyltransferase</keyword>
<dbReference type="FunFam" id="1.10.246.130:FF:000005">
    <property type="entry name" value="Gamma-glutamyltranspeptidase 1, putative"/>
    <property type="match status" value="1"/>
</dbReference>
<evidence type="ECO:0000256" key="6">
    <source>
        <dbReference type="ARBA" id="ARBA00084097"/>
    </source>
</evidence>
<keyword evidence="6" id="KW-1199">Hemostasis impairing toxin</keyword>
<protein>
    <submittedName>
        <fullName evidence="10">Gamma-glutamyltranspeptidase 1</fullName>
    </submittedName>
</protein>
<feature type="binding site" evidence="8">
    <location>
        <position position="163"/>
    </location>
    <ligand>
        <name>L-glutamate</name>
        <dbReference type="ChEBI" id="CHEBI:29985"/>
    </ligand>
</feature>
<gene>
    <name evidence="10" type="ORF">KP79_PYT22110</name>
</gene>
<dbReference type="STRING" id="6573.A0A210PUB1"/>
<dbReference type="InterPro" id="IPR043137">
    <property type="entry name" value="GGT_ssub_C"/>
</dbReference>